<dbReference type="AlphaFoldDB" id="A0A7J7HB70"/>
<protein>
    <submittedName>
        <fullName evidence="2">Uncharacterized protein</fullName>
    </submittedName>
</protein>
<dbReference type="EMBL" id="JACBKZ010000005">
    <property type="protein sequence ID" value="KAF5949787.1"/>
    <property type="molecule type" value="Genomic_DNA"/>
</dbReference>
<evidence type="ECO:0000256" key="1">
    <source>
        <dbReference type="SAM" id="SignalP"/>
    </source>
</evidence>
<evidence type="ECO:0000313" key="2">
    <source>
        <dbReference type="EMBL" id="KAF5949787.1"/>
    </source>
</evidence>
<keyword evidence="1" id="KW-0732">Signal</keyword>
<keyword evidence="3" id="KW-1185">Reference proteome</keyword>
<evidence type="ECO:0000313" key="3">
    <source>
        <dbReference type="Proteomes" id="UP000593564"/>
    </source>
</evidence>
<reference evidence="3" key="1">
    <citation type="journal article" date="2020" name="Nat. Commun.">
        <title>Genome assembly of wild tea tree DASZ reveals pedigree and selection history of tea varieties.</title>
        <authorList>
            <person name="Zhang W."/>
            <person name="Zhang Y."/>
            <person name="Qiu H."/>
            <person name="Guo Y."/>
            <person name="Wan H."/>
            <person name="Zhang X."/>
            <person name="Scossa F."/>
            <person name="Alseekh S."/>
            <person name="Zhang Q."/>
            <person name="Wang P."/>
            <person name="Xu L."/>
            <person name="Schmidt M.H."/>
            <person name="Jia X."/>
            <person name="Li D."/>
            <person name="Zhu A."/>
            <person name="Guo F."/>
            <person name="Chen W."/>
            <person name="Ni D."/>
            <person name="Usadel B."/>
            <person name="Fernie A.R."/>
            <person name="Wen W."/>
        </authorList>
    </citation>
    <scope>NUCLEOTIDE SEQUENCE [LARGE SCALE GENOMIC DNA]</scope>
    <source>
        <strain evidence="3">cv. G240</strain>
    </source>
</reference>
<name>A0A7J7HB70_CAMSI</name>
<proteinExistence type="predicted"/>
<gene>
    <name evidence="2" type="ORF">HYC85_011780</name>
</gene>
<organism evidence="2 3">
    <name type="scientific">Camellia sinensis</name>
    <name type="common">Tea plant</name>
    <name type="synonym">Thea sinensis</name>
    <dbReference type="NCBI Taxonomy" id="4442"/>
    <lineage>
        <taxon>Eukaryota</taxon>
        <taxon>Viridiplantae</taxon>
        <taxon>Streptophyta</taxon>
        <taxon>Embryophyta</taxon>
        <taxon>Tracheophyta</taxon>
        <taxon>Spermatophyta</taxon>
        <taxon>Magnoliopsida</taxon>
        <taxon>eudicotyledons</taxon>
        <taxon>Gunneridae</taxon>
        <taxon>Pentapetalae</taxon>
        <taxon>asterids</taxon>
        <taxon>Ericales</taxon>
        <taxon>Theaceae</taxon>
        <taxon>Camellia</taxon>
    </lineage>
</organism>
<reference evidence="2 3" key="2">
    <citation type="submission" date="2020-07" db="EMBL/GenBank/DDBJ databases">
        <title>Genome assembly of wild tea tree DASZ reveals pedigree and selection history of tea varieties.</title>
        <authorList>
            <person name="Zhang W."/>
        </authorList>
    </citation>
    <scope>NUCLEOTIDE SEQUENCE [LARGE SCALE GENOMIC DNA]</scope>
    <source>
        <strain evidence="3">cv. G240</strain>
        <tissue evidence="2">Leaf</tissue>
    </source>
</reference>
<feature type="chain" id="PRO_5029744697" evidence="1">
    <location>
        <begin position="22"/>
        <end position="58"/>
    </location>
</feature>
<accession>A0A7J7HB70</accession>
<feature type="signal peptide" evidence="1">
    <location>
        <begin position="1"/>
        <end position="21"/>
    </location>
</feature>
<dbReference type="Proteomes" id="UP000593564">
    <property type="component" value="Unassembled WGS sequence"/>
</dbReference>
<sequence length="58" mass="6461">MDGGFLFCFFIPCLMVVVVRYSKKNDGGHVPASAVEDEESTYHNATNDLNLILLIGIW</sequence>
<comment type="caution">
    <text evidence="2">The sequence shown here is derived from an EMBL/GenBank/DDBJ whole genome shotgun (WGS) entry which is preliminary data.</text>
</comment>